<feature type="compositionally biased region" description="Basic residues" evidence="11">
    <location>
        <begin position="1"/>
        <end position="11"/>
    </location>
</feature>
<dbReference type="Proteomes" id="UP001146793">
    <property type="component" value="Unassembled WGS sequence"/>
</dbReference>
<dbReference type="GO" id="GO:0031683">
    <property type="term" value="F:G-protein beta/gamma-subunit complex binding"/>
    <property type="evidence" value="ECO:0007669"/>
    <property type="project" value="InterPro"/>
</dbReference>
<dbReference type="GO" id="GO:0046872">
    <property type="term" value="F:metal ion binding"/>
    <property type="evidence" value="ECO:0007669"/>
    <property type="project" value="UniProtKB-KW"/>
</dbReference>
<evidence type="ECO:0000256" key="9">
    <source>
        <dbReference type="PIRSR" id="PIRSR601019-1"/>
    </source>
</evidence>
<dbReference type="InterPro" id="IPR001019">
    <property type="entry name" value="Gprotein_alpha_su"/>
</dbReference>
<feature type="binding site" evidence="10">
    <location>
        <position position="50"/>
    </location>
    <ligand>
        <name>Mg(2+)</name>
        <dbReference type="ChEBI" id="CHEBI:18420"/>
    </ligand>
</feature>
<dbReference type="SUPFAM" id="SSF52540">
    <property type="entry name" value="P-loop containing nucleoside triphosphate hydrolases"/>
    <property type="match status" value="1"/>
</dbReference>
<feature type="binding site" evidence="9">
    <location>
        <begin position="268"/>
        <end position="271"/>
    </location>
    <ligand>
        <name>GTP</name>
        <dbReference type="ChEBI" id="CHEBI:37565"/>
    </ligand>
</feature>
<dbReference type="AlphaFoldDB" id="A0AAV8A0S3"/>
<evidence type="ECO:0000256" key="10">
    <source>
        <dbReference type="PIRSR" id="PIRSR601019-2"/>
    </source>
</evidence>
<name>A0AAV8A0S3_9EUKA</name>
<dbReference type="GO" id="GO:0005737">
    <property type="term" value="C:cytoplasm"/>
    <property type="evidence" value="ECO:0007669"/>
    <property type="project" value="TreeGrafter"/>
</dbReference>
<keyword evidence="5 9" id="KW-0342">GTP-binding</keyword>
<dbReference type="FunFam" id="3.40.50.300:FF:003800">
    <property type="entry name" value="Guanine nucleotide-binding protein G(k) subunit alpha"/>
    <property type="match status" value="1"/>
</dbReference>
<comment type="caution">
    <text evidence="12">The sequence shown here is derived from an EMBL/GenBank/DDBJ whole genome shotgun (WGS) entry which is preliminary data.</text>
</comment>
<keyword evidence="3 9" id="KW-0547">Nucleotide-binding</keyword>
<dbReference type="PANTHER" id="PTHR10218">
    <property type="entry name" value="GTP-BINDING PROTEIN ALPHA SUBUNIT"/>
    <property type="match status" value="1"/>
</dbReference>
<evidence type="ECO:0000256" key="1">
    <source>
        <dbReference type="ARBA" id="ARBA00022707"/>
    </source>
</evidence>
<evidence type="ECO:0000256" key="11">
    <source>
        <dbReference type="SAM" id="MobiDB-lite"/>
    </source>
</evidence>
<evidence type="ECO:0000313" key="12">
    <source>
        <dbReference type="EMBL" id="KAJ3446325.1"/>
    </source>
</evidence>
<dbReference type="SMART" id="SM00275">
    <property type="entry name" value="G_alpha"/>
    <property type="match status" value="1"/>
</dbReference>
<dbReference type="InterPro" id="IPR011025">
    <property type="entry name" value="GproteinA_insert"/>
</dbReference>
<protein>
    <submittedName>
        <fullName evidence="12">Guanine nucleotide-binding protein g(O) subunit alpha</fullName>
    </submittedName>
</protein>
<dbReference type="GO" id="GO:0003924">
    <property type="term" value="F:GTPase activity"/>
    <property type="evidence" value="ECO:0007669"/>
    <property type="project" value="InterPro"/>
</dbReference>
<dbReference type="PROSITE" id="PS51882">
    <property type="entry name" value="G_ALPHA"/>
    <property type="match status" value="1"/>
</dbReference>
<dbReference type="PRINTS" id="PR00318">
    <property type="entry name" value="GPROTEINA"/>
</dbReference>
<keyword evidence="7" id="KW-0807">Transducer</keyword>
<dbReference type="Pfam" id="PF00503">
    <property type="entry name" value="G-alpha"/>
    <property type="match status" value="1"/>
</dbReference>
<proteinExistence type="predicted"/>
<evidence type="ECO:0000256" key="2">
    <source>
        <dbReference type="ARBA" id="ARBA00022723"/>
    </source>
</evidence>
<dbReference type="GO" id="GO:0001664">
    <property type="term" value="F:G protein-coupled receptor binding"/>
    <property type="evidence" value="ECO:0007669"/>
    <property type="project" value="TreeGrafter"/>
</dbReference>
<evidence type="ECO:0000256" key="6">
    <source>
        <dbReference type="ARBA" id="ARBA00023139"/>
    </source>
</evidence>
<gene>
    <name evidence="12" type="ORF">M0812_08863</name>
</gene>
<evidence type="ECO:0000313" key="13">
    <source>
        <dbReference type="Proteomes" id="UP001146793"/>
    </source>
</evidence>
<dbReference type="GO" id="GO:0007188">
    <property type="term" value="P:adenylate cyclase-modulating G protein-coupled receptor signaling pathway"/>
    <property type="evidence" value="ECO:0007669"/>
    <property type="project" value="TreeGrafter"/>
</dbReference>
<evidence type="ECO:0000256" key="8">
    <source>
        <dbReference type="ARBA" id="ARBA00023288"/>
    </source>
</evidence>
<dbReference type="InterPro" id="IPR027417">
    <property type="entry name" value="P-loop_NTPase"/>
</dbReference>
<feature type="region of interest" description="Disordered" evidence="11">
    <location>
        <begin position="1"/>
        <end position="20"/>
    </location>
</feature>
<feature type="binding site" evidence="10">
    <location>
        <position position="180"/>
    </location>
    <ligand>
        <name>Mg(2+)</name>
        <dbReference type="ChEBI" id="CHEBI:18420"/>
    </ligand>
</feature>
<keyword evidence="6" id="KW-0564">Palmitate</keyword>
<evidence type="ECO:0000256" key="5">
    <source>
        <dbReference type="ARBA" id="ARBA00023134"/>
    </source>
</evidence>
<evidence type="ECO:0000256" key="7">
    <source>
        <dbReference type="ARBA" id="ARBA00023224"/>
    </source>
</evidence>
<keyword evidence="8" id="KW-0449">Lipoprotein</keyword>
<dbReference type="GO" id="GO:0005834">
    <property type="term" value="C:heterotrimeric G-protein complex"/>
    <property type="evidence" value="ECO:0007669"/>
    <property type="project" value="TreeGrafter"/>
</dbReference>
<dbReference type="PANTHER" id="PTHR10218:SF302">
    <property type="entry name" value="GUANINE NUCLEOTIDE-BINDING PROTEIN ALPHA-5 SUBUNIT"/>
    <property type="match status" value="1"/>
</dbReference>
<feature type="binding site" evidence="9">
    <location>
        <position position="324"/>
    </location>
    <ligand>
        <name>GTP</name>
        <dbReference type="ChEBI" id="CHEBI:37565"/>
    </ligand>
</feature>
<sequence length="346" mass="40618">MGNKKGKKKQEVKKQKEKNQKIEEMMQREQNNLESEIMLLVLGTGDSGKSTFVKQAQLLYKNGFSEKECDRFKKAIRKNLIIHMKLLIRGSYDFGLELKRSNERRARKFLDIDDRSGLSEKTIISIKKLWKDSTLKEVFEKRVNLQIPDTADYFLDSLERIAEENYSPTNQDIINCRIPTTGINELQFQVSGYPWRIVDVGGQRSERRKWIHHFKHATIVLFVVAISEYDQYLFEDQNINRMFESLELFHNIAKKGTFVKTDFILIFNKMDLFKKKIKKSTPKICFKDYKGGHHASEAKKFITRKFLKVGKSKKRKVYPMYTSATNNLTIQNTFDKIINTVADNLM</sequence>
<accession>A0AAV8A0S3</accession>
<dbReference type="Gene3D" id="1.10.400.10">
    <property type="entry name" value="GI Alpha 1, domain 2-like"/>
    <property type="match status" value="1"/>
</dbReference>
<dbReference type="CDD" id="cd00066">
    <property type="entry name" value="G-alpha"/>
    <property type="match status" value="1"/>
</dbReference>
<reference evidence="12" key="1">
    <citation type="submission" date="2022-08" db="EMBL/GenBank/DDBJ databases">
        <title>Novel sulphate-reducing endosymbionts in the free-living metamonad Anaeramoeba.</title>
        <authorList>
            <person name="Jerlstrom-Hultqvist J."/>
            <person name="Cepicka I."/>
            <person name="Gallot-Lavallee L."/>
            <person name="Salas-Leiva D."/>
            <person name="Curtis B.A."/>
            <person name="Zahonova K."/>
            <person name="Pipaliya S."/>
            <person name="Dacks J."/>
            <person name="Roger A.J."/>
        </authorList>
    </citation>
    <scope>NUCLEOTIDE SEQUENCE</scope>
    <source>
        <strain evidence="12">Busselton2</strain>
    </source>
</reference>
<dbReference type="SUPFAM" id="SSF47895">
    <property type="entry name" value="Transducin (alpha subunit), insertion domain"/>
    <property type="match status" value="1"/>
</dbReference>
<keyword evidence="4 10" id="KW-0460">Magnesium</keyword>
<dbReference type="Gene3D" id="3.40.50.300">
    <property type="entry name" value="P-loop containing nucleotide triphosphate hydrolases"/>
    <property type="match status" value="1"/>
</dbReference>
<keyword evidence="2 10" id="KW-0479">Metal-binding</keyword>
<organism evidence="12 13">
    <name type="scientific">Anaeramoeba flamelloides</name>
    <dbReference type="NCBI Taxonomy" id="1746091"/>
    <lineage>
        <taxon>Eukaryota</taxon>
        <taxon>Metamonada</taxon>
        <taxon>Anaeramoebidae</taxon>
        <taxon>Anaeramoeba</taxon>
    </lineage>
</organism>
<feature type="binding site" evidence="9">
    <location>
        <begin position="199"/>
        <end position="203"/>
    </location>
    <ligand>
        <name>GTP</name>
        <dbReference type="ChEBI" id="CHEBI:37565"/>
    </ligand>
</feature>
<evidence type="ECO:0000256" key="4">
    <source>
        <dbReference type="ARBA" id="ARBA00022842"/>
    </source>
</evidence>
<dbReference type="EMBL" id="JANTQA010000021">
    <property type="protein sequence ID" value="KAJ3446325.1"/>
    <property type="molecule type" value="Genomic_DNA"/>
</dbReference>
<evidence type="ECO:0000256" key="3">
    <source>
        <dbReference type="ARBA" id="ARBA00022741"/>
    </source>
</evidence>
<dbReference type="GO" id="GO:0005525">
    <property type="term" value="F:GTP binding"/>
    <property type="evidence" value="ECO:0007669"/>
    <property type="project" value="UniProtKB-KW"/>
</dbReference>
<keyword evidence="1" id="KW-0519">Myristate</keyword>